<proteinExistence type="predicted"/>
<reference evidence="2 3" key="1">
    <citation type="submission" date="2020-08" db="EMBL/GenBank/DDBJ databases">
        <title>Sequencing the genomes of 1000 actinobacteria strains.</title>
        <authorList>
            <person name="Klenk H.-P."/>
        </authorList>
    </citation>
    <scope>NUCLEOTIDE SEQUENCE [LARGE SCALE GENOMIC DNA]</scope>
    <source>
        <strain evidence="2 3">DSM 45886</strain>
    </source>
</reference>
<organism evidence="2 3">
    <name type="scientific">Micromonospora polyrhachis</name>
    <dbReference type="NCBI Taxonomy" id="1282883"/>
    <lineage>
        <taxon>Bacteria</taxon>
        <taxon>Bacillati</taxon>
        <taxon>Actinomycetota</taxon>
        <taxon>Actinomycetes</taxon>
        <taxon>Micromonosporales</taxon>
        <taxon>Micromonosporaceae</taxon>
        <taxon>Micromonospora</taxon>
    </lineage>
</organism>
<evidence type="ECO:0008006" key="4">
    <source>
        <dbReference type="Google" id="ProtNLM"/>
    </source>
</evidence>
<dbReference type="EMBL" id="JACHJW010000001">
    <property type="protein sequence ID" value="MBB4962425.1"/>
    <property type="molecule type" value="Genomic_DNA"/>
</dbReference>
<gene>
    <name evidence="2" type="ORF">FHR38_006158</name>
</gene>
<keyword evidence="3" id="KW-1185">Reference proteome</keyword>
<sequence>MSFRPAAVLKRAALLLATAVLATGAVGVAAAPASAGPIGSCKDLRSFVLDFRTGGDDLRYNSEVIIWLTTTSGSTLELQHVWGPFGGNSSTSRTVTFQNPNWTVNSCTVTGAKLRLVSHPEWHQTADNWNMDGFALYGYSATGAYGYHVSAVGAPVKRFTGSDPWWTVVG</sequence>
<feature type="signal peptide" evidence="1">
    <location>
        <begin position="1"/>
        <end position="35"/>
    </location>
</feature>
<feature type="chain" id="PRO_5039304148" description="PLAT domain-containing protein" evidence="1">
    <location>
        <begin position="36"/>
        <end position="170"/>
    </location>
</feature>
<evidence type="ECO:0000313" key="3">
    <source>
        <dbReference type="Proteomes" id="UP000578819"/>
    </source>
</evidence>
<accession>A0A7W7SWS2</accession>
<dbReference type="RefSeq" id="WP_184538614.1">
    <property type="nucleotide sequence ID" value="NZ_JACHJW010000001.1"/>
</dbReference>
<protein>
    <recommendedName>
        <fullName evidence="4">PLAT domain-containing protein</fullName>
    </recommendedName>
</protein>
<evidence type="ECO:0000313" key="2">
    <source>
        <dbReference type="EMBL" id="MBB4962425.1"/>
    </source>
</evidence>
<dbReference type="AlphaFoldDB" id="A0A7W7SWS2"/>
<keyword evidence="1" id="KW-0732">Signal</keyword>
<name>A0A7W7SWS2_9ACTN</name>
<evidence type="ECO:0000256" key="1">
    <source>
        <dbReference type="SAM" id="SignalP"/>
    </source>
</evidence>
<dbReference type="Proteomes" id="UP000578819">
    <property type="component" value="Unassembled WGS sequence"/>
</dbReference>
<comment type="caution">
    <text evidence="2">The sequence shown here is derived from an EMBL/GenBank/DDBJ whole genome shotgun (WGS) entry which is preliminary data.</text>
</comment>